<evidence type="ECO:0000313" key="4">
    <source>
        <dbReference type="EMBL" id="KAF1966803.1"/>
    </source>
</evidence>
<name>A0A6A5UNK3_9PLEO</name>
<dbReference type="PRINTS" id="PR00080">
    <property type="entry name" value="SDRFAMILY"/>
</dbReference>
<gene>
    <name evidence="4" type="ORF">BU23DRAFT_661611</name>
</gene>
<dbReference type="SUPFAM" id="SSF51735">
    <property type="entry name" value="NAD(P)-binding Rossmann-fold domains"/>
    <property type="match status" value="1"/>
</dbReference>
<keyword evidence="5" id="KW-1185">Reference proteome</keyword>
<comment type="similarity">
    <text evidence="1 3">Belongs to the short-chain dehydrogenases/reductases (SDR) family.</text>
</comment>
<proteinExistence type="inferred from homology"/>
<reference evidence="4" key="1">
    <citation type="journal article" date="2020" name="Stud. Mycol.">
        <title>101 Dothideomycetes genomes: a test case for predicting lifestyles and emergence of pathogens.</title>
        <authorList>
            <person name="Haridas S."/>
            <person name="Albert R."/>
            <person name="Binder M."/>
            <person name="Bloem J."/>
            <person name="Labutti K."/>
            <person name="Salamov A."/>
            <person name="Andreopoulos B."/>
            <person name="Baker S."/>
            <person name="Barry K."/>
            <person name="Bills G."/>
            <person name="Bluhm B."/>
            <person name="Cannon C."/>
            <person name="Castanera R."/>
            <person name="Culley D."/>
            <person name="Daum C."/>
            <person name="Ezra D."/>
            <person name="Gonzalez J."/>
            <person name="Henrissat B."/>
            <person name="Kuo A."/>
            <person name="Liang C."/>
            <person name="Lipzen A."/>
            <person name="Lutzoni F."/>
            <person name="Magnuson J."/>
            <person name="Mondo S."/>
            <person name="Nolan M."/>
            <person name="Ohm R."/>
            <person name="Pangilinan J."/>
            <person name="Park H.-J."/>
            <person name="Ramirez L."/>
            <person name="Alfaro M."/>
            <person name="Sun H."/>
            <person name="Tritt A."/>
            <person name="Yoshinaga Y."/>
            <person name="Zwiers L.-H."/>
            <person name="Turgeon B."/>
            <person name="Goodwin S."/>
            <person name="Spatafora J."/>
            <person name="Crous P."/>
            <person name="Grigoriev I."/>
        </authorList>
    </citation>
    <scope>NUCLEOTIDE SEQUENCE</scope>
    <source>
        <strain evidence="4">CBS 107.79</strain>
    </source>
</reference>
<accession>A0A6A5UNK3</accession>
<dbReference type="InterPro" id="IPR002347">
    <property type="entry name" value="SDR_fam"/>
</dbReference>
<dbReference type="PRINTS" id="PR00081">
    <property type="entry name" value="GDHRDH"/>
</dbReference>
<dbReference type="OrthoDB" id="191139at2759"/>
<evidence type="ECO:0000256" key="2">
    <source>
        <dbReference type="ARBA" id="ARBA00023002"/>
    </source>
</evidence>
<evidence type="ECO:0000313" key="5">
    <source>
        <dbReference type="Proteomes" id="UP000800036"/>
    </source>
</evidence>
<organism evidence="4 5">
    <name type="scientific">Bimuria novae-zelandiae CBS 107.79</name>
    <dbReference type="NCBI Taxonomy" id="1447943"/>
    <lineage>
        <taxon>Eukaryota</taxon>
        <taxon>Fungi</taxon>
        <taxon>Dikarya</taxon>
        <taxon>Ascomycota</taxon>
        <taxon>Pezizomycotina</taxon>
        <taxon>Dothideomycetes</taxon>
        <taxon>Pleosporomycetidae</taxon>
        <taxon>Pleosporales</taxon>
        <taxon>Massarineae</taxon>
        <taxon>Didymosphaeriaceae</taxon>
        <taxon>Bimuria</taxon>
    </lineage>
</organism>
<evidence type="ECO:0000256" key="1">
    <source>
        <dbReference type="ARBA" id="ARBA00006484"/>
    </source>
</evidence>
<dbReference type="EMBL" id="ML976741">
    <property type="protein sequence ID" value="KAF1966803.1"/>
    <property type="molecule type" value="Genomic_DNA"/>
</dbReference>
<dbReference type="PANTHER" id="PTHR24320">
    <property type="entry name" value="RETINOL DEHYDROGENASE"/>
    <property type="match status" value="1"/>
</dbReference>
<dbReference type="GO" id="GO:0016491">
    <property type="term" value="F:oxidoreductase activity"/>
    <property type="evidence" value="ECO:0007669"/>
    <property type="project" value="UniProtKB-KW"/>
</dbReference>
<dbReference type="Pfam" id="PF00106">
    <property type="entry name" value="adh_short"/>
    <property type="match status" value="1"/>
</dbReference>
<keyword evidence="2" id="KW-0560">Oxidoreductase</keyword>
<dbReference type="PANTHER" id="PTHR24320:SF283">
    <property type="entry name" value="RETINOL DEHYDROGENASE 11"/>
    <property type="match status" value="1"/>
</dbReference>
<dbReference type="AlphaFoldDB" id="A0A6A5UNK3"/>
<dbReference type="Proteomes" id="UP000800036">
    <property type="component" value="Unassembled WGS sequence"/>
</dbReference>
<dbReference type="InterPro" id="IPR036291">
    <property type="entry name" value="NAD(P)-bd_dom_sf"/>
</dbReference>
<protein>
    <submittedName>
        <fullName evidence="4">WW domain-containing oxidoreductase</fullName>
    </submittedName>
</protein>
<sequence length="332" mass="35424">MGSNKPLPYGRYTPGSTIAADNAAHITGKTILTTGVSPSGTGALFVETLAAHSPALLILAGRSPSKLAATASKIASINASVKTRLLDLDLASLPSVRRAAAEMLSWTDVGRIDVLMNNAGIMAGPYRKSEDGVELQFAANHLGHFLLTNLLMPLLLASPSPCVVNISSDGHRLGGIRFSDPSFSNGSEYNQWVAYGQSKTANILFARALAAKLGGKGLRAYSVHPGVLMSTNLVAAGGLGERDFAELKKLDKSLGEPLGEDDAVFDFKNEDEMVATHVTAAFDPRLDEERWNGCYLEDGNVSEGVRACARGEGDEERLWKLSEELVGERFEY</sequence>
<dbReference type="Gene3D" id="3.40.50.720">
    <property type="entry name" value="NAD(P)-binding Rossmann-like Domain"/>
    <property type="match status" value="1"/>
</dbReference>
<evidence type="ECO:0000256" key="3">
    <source>
        <dbReference type="RuleBase" id="RU000363"/>
    </source>
</evidence>